<organism evidence="9">
    <name type="scientific">hydrothermal vent metagenome</name>
    <dbReference type="NCBI Taxonomy" id="652676"/>
    <lineage>
        <taxon>unclassified sequences</taxon>
        <taxon>metagenomes</taxon>
        <taxon>ecological metagenomes</taxon>
    </lineage>
</organism>
<dbReference type="GO" id="GO:0050661">
    <property type="term" value="F:NADP binding"/>
    <property type="evidence" value="ECO:0007669"/>
    <property type="project" value="InterPro"/>
</dbReference>
<dbReference type="InterPro" id="IPR036291">
    <property type="entry name" value="NAD(P)-bd_dom_sf"/>
</dbReference>
<evidence type="ECO:0000313" key="9">
    <source>
        <dbReference type="EMBL" id="VAW37622.1"/>
    </source>
</evidence>
<dbReference type="EMBL" id="UOEW01000174">
    <property type="protein sequence ID" value="VAW37622.1"/>
    <property type="molecule type" value="Genomic_DNA"/>
</dbReference>
<dbReference type="Gene3D" id="3.40.50.720">
    <property type="entry name" value="NAD(P)-binding Rossmann-like Domain"/>
    <property type="match status" value="1"/>
</dbReference>
<gene>
    <name evidence="9" type="ORF">MNBD_GAMMA01-2303</name>
</gene>
<dbReference type="Gene3D" id="3.40.50.10860">
    <property type="entry name" value="Leucine Dehydrogenase, chain A, domain 1"/>
    <property type="match status" value="1"/>
</dbReference>
<dbReference type="NCBIfam" id="NF001310">
    <property type="entry name" value="PRK00258.1-2"/>
    <property type="match status" value="1"/>
</dbReference>
<evidence type="ECO:0000259" key="8">
    <source>
        <dbReference type="Pfam" id="PF18317"/>
    </source>
</evidence>
<dbReference type="HAMAP" id="MF_00222">
    <property type="entry name" value="Shikimate_DH_AroE"/>
    <property type="match status" value="1"/>
</dbReference>
<evidence type="ECO:0000259" key="6">
    <source>
        <dbReference type="Pfam" id="PF01488"/>
    </source>
</evidence>
<feature type="domain" description="SDH C-terminal" evidence="8">
    <location>
        <begin position="240"/>
        <end position="265"/>
    </location>
</feature>
<dbReference type="PANTHER" id="PTHR21089:SF1">
    <property type="entry name" value="BIFUNCTIONAL 3-DEHYDROQUINATE DEHYDRATASE_SHIKIMATE DEHYDROGENASE, CHLOROPLASTIC"/>
    <property type="match status" value="1"/>
</dbReference>
<evidence type="ECO:0000256" key="4">
    <source>
        <dbReference type="ARBA" id="ARBA00023002"/>
    </source>
</evidence>
<evidence type="ECO:0000259" key="7">
    <source>
        <dbReference type="Pfam" id="PF08501"/>
    </source>
</evidence>
<dbReference type="AlphaFoldDB" id="A0A3B0VFB0"/>
<keyword evidence="5" id="KW-0057">Aromatic amino acid biosynthesis</keyword>
<keyword evidence="3" id="KW-0521">NADP</keyword>
<dbReference type="NCBIfam" id="TIGR00507">
    <property type="entry name" value="aroE"/>
    <property type="match status" value="1"/>
</dbReference>
<feature type="domain" description="Shikimate dehydrogenase substrate binding N-terminal" evidence="7">
    <location>
        <begin position="9"/>
        <end position="91"/>
    </location>
</feature>
<reference evidence="9" key="1">
    <citation type="submission" date="2018-06" db="EMBL/GenBank/DDBJ databases">
        <authorList>
            <person name="Zhirakovskaya E."/>
        </authorList>
    </citation>
    <scope>NUCLEOTIDE SEQUENCE</scope>
</reference>
<name>A0A3B0VFB0_9ZZZZ</name>
<dbReference type="InterPro" id="IPR022893">
    <property type="entry name" value="Shikimate_DH_fam"/>
</dbReference>
<accession>A0A3B0VFB0</accession>
<dbReference type="EC" id="1.1.1.25" evidence="1"/>
<dbReference type="SUPFAM" id="SSF53223">
    <property type="entry name" value="Aminoacid dehydrogenase-like, N-terminal domain"/>
    <property type="match status" value="1"/>
</dbReference>
<evidence type="ECO:0000256" key="2">
    <source>
        <dbReference type="ARBA" id="ARBA00022605"/>
    </source>
</evidence>
<dbReference type="InterPro" id="IPR041121">
    <property type="entry name" value="SDH_C"/>
</dbReference>
<dbReference type="InterPro" id="IPR011342">
    <property type="entry name" value="Shikimate_DH"/>
</dbReference>
<feature type="domain" description="Quinate/shikimate 5-dehydrogenase/glutamyl-tRNA reductase" evidence="6">
    <location>
        <begin position="120"/>
        <end position="192"/>
    </location>
</feature>
<evidence type="ECO:0000256" key="5">
    <source>
        <dbReference type="ARBA" id="ARBA00023141"/>
    </source>
</evidence>
<keyword evidence="4 9" id="KW-0560">Oxidoreductase</keyword>
<protein>
    <recommendedName>
        <fullName evidence="1">shikimate dehydrogenase (NADP(+))</fullName>
        <ecNumber evidence="1">1.1.1.25</ecNumber>
    </recommendedName>
</protein>
<dbReference type="PANTHER" id="PTHR21089">
    <property type="entry name" value="SHIKIMATE DEHYDROGENASE"/>
    <property type="match status" value="1"/>
</dbReference>
<dbReference type="GO" id="GO:0008652">
    <property type="term" value="P:amino acid biosynthetic process"/>
    <property type="evidence" value="ECO:0007669"/>
    <property type="project" value="UniProtKB-KW"/>
</dbReference>
<dbReference type="CDD" id="cd01065">
    <property type="entry name" value="NAD_bind_Shikimate_DH"/>
    <property type="match status" value="1"/>
</dbReference>
<evidence type="ECO:0000256" key="3">
    <source>
        <dbReference type="ARBA" id="ARBA00022857"/>
    </source>
</evidence>
<dbReference type="GO" id="GO:0009423">
    <property type="term" value="P:chorismate biosynthetic process"/>
    <property type="evidence" value="ECO:0007669"/>
    <property type="project" value="UniProtKB-UniPathway"/>
</dbReference>
<dbReference type="Pfam" id="PF01488">
    <property type="entry name" value="Shikimate_DH"/>
    <property type="match status" value="1"/>
</dbReference>
<evidence type="ECO:0000256" key="1">
    <source>
        <dbReference type="ARBA" id="ARBA00012962"/>
    </source>
</evidence>
<proteinExistence type="inferred from homology"/>
<dbReference type="InterPro" id="IPR046346">
    <property type="entry name" value="Aminoacid_DH-like_N_sf"/>
</dbReference>
<dbReference type="InterPro" id="IPR013708">
    <property type="entry name" value="Shikimate_DH-bd_N"/>
</dbReference>
<dbReference type="SUPFAM" id="SSF51735">
    <property type="entry name" value="NAD(P)-binding Rossmann-fold domains"/>
    <property type="match status" value="1"/>
</dbReference>
<dbReference type="GO" id="GO:0005829">
    <property type="term" value="C:cytosol"/>
    <property type="evidence" value="ECO:0007669"/>
    <property type="project" value="TreeGrafter"/>
</dbReference>
<sequence length="270" mass="29681">MSRVYKLALFGNPVCHSLSPHIHQSFASQYGLKVDYQLIKVAANELEKAVVDFFCCNGVGANITLPYKSLIINNVSNISKIAEKAQAINTLYLNDKAEICADNTDGTGFINDLNNRCGFNCQDKKILILGAGGATQGIVPAIMLQQPQSLTVANRTIEKAVAIACYSNAKGITLMQLKQLNSKFDLIIHASSLGHHSQTLKFFDYQIHQNTICYDLSYAQAAVPFMQYSIKLGVNKIYDGLGMLVEQAACAFEIWFGLKPSTKFILKNLS</sequence>
<dbReference type="UniPathway" id="UPA00053">
    <property type="reaction ID" value="UER00087"/>
</dbReference>
<dbReference type="GO" id="GO:0009073">
    <property type="term" value="P:aromatic amino acid family biosynthetic process"/>
    <property type="evidence" value="ECO:0007669"/>
    <property type="project" value="UniProtKB-KW"/>
</dbReference>
<dbReference type="GO" id="GO:0019632">
    <property type="term" value="P:shikimate metabolic process"/>
    <property type="evidence" value="ECO:0007669"/>
    <property type="project" value="InterPro"/>
</dbReference>
<dbReference type="Pfam" id="PF18317">
    <property type="entry name" value="SDH_C"/>
    <property type="match status" value="1"/>
</dbReference>
<dbReference type="InterPro" id="IPR006151">
    <property type="entry name" value="Shikm_DH/Glu-tRNA_Rdtase"/>
</dbReference>
<dbReference type="Pfam" id="PF08501">
    <property type="entry name" value="Shikimate_dh_N"/>
    <property type="match status" value="1"/>
</dbReference>
<keyword evidence="2" id="KW-0028">Amino-acid biosynthesis</keyword>
<dbReference type="GO" id="GO:0004764">
    <property type="term" value="F:shikimate 3-dehydrogenase (NADP+) activity"/>
    <property type="evidence" value="ECO:0007669"/>
    <property type="project" value="UniProtKB-EC"/>
</dbReference>